<dbReference type="EC" id="3.4.-.-" evidence="2"/>
<dbReference type="Pfam" id="PF12392">
    <property type="entry name" value="DUF3656"/>
    <property type="match status" value="1"/>
</dbReference>
<feature type="domain" description="Peptidase U32 collagenase" evidence="1">
    <location>
        <begin position="388"/>
        <end position="501"/>
    </location>
</feature>
<dbReference type="PROSITE" id="PS01276">
    <property type="entry name" value="PEPTIDASE_U32"/>
    <property type="match status" value="1"/>
</dbReference>
<dbReference type="Pfam" id="PF01136">
    <property type="entry name" value="Peptidase_U32"/>
    <property type="match status" value="1"/>
</dbReference>
<dbReference type="InterPro" id="IPR001539">
    <property type="entry name" value="Peptidase_U32"/>
</dbReference>
<dbReference type="OrthoDB" id="9807498at2"/>
<dbReference type="eggNOG" id="COG0826">
    <property type="taxonomic scope" value="Bacteria"/>
</dbReference>
<organism evidence="2 3">
    <name type="scientific">Bulleidia extructa W1219</name>
    <dbReference type="NCBI Taxonomy" id="679192"/>
    <lineage>
        <taxon>Bacteria</taxon>
        <taxon>Bacillati</taxon>
        <taxon>Bacillota</taxon>
        <taxon>Erysipelotrichia</taxon>
        <taxon>Erysipelotrichales</taxon>
        <taxon>Erysipelotrichaceae</taxon>
        <taxon>Bulleidia</taxon>
    </lineage>
</organism>
<evidence type="ECO:0000313" key="2">
    <source>
        <dbReference type="EMBL" id="EFC05437.1"/>
    </source>
</evidence>
<dbReference type="STRING" id="679192.HMPREF9013_0374"/>
<dbReference type="AlphaFoldDB" id="D2MPY4"/>
<gene>
    <name evidence="2" type="ORF">HMPREF9013_0374</name>
</gene>
<protein>
    <submittedName>
        <fullName evidence="2">Peptidase, U32 family</fullName>
        <ecNumber evidence="2">3.4.-.-</ecNumber>
    </submittedName>
</protein>
<dbReference type="Proteomes" id="UP000005017">
    <property type="component" value="Unassembled WGS sequence"/>
</dbReference>
<proteinExistence type="predicted"/>
<evidence type="ECO:0000313" key="3">
    <source>
        <dbReference type="Proteomes" id="UP000005017"/>
    </source>
</evidence>
<reference evidence="3" key="1">
    <citation type="submission" date="2009-12" db="EMBL/GenBank/DDBJ databases">
        <title>Sequence of Clostridiales genomosp. BVAB3 str. UPII9-5.</title>
        <authorList>
            <person name="Madupu R."/>
            <person name="Durkin A.S."/>
            <person name="Torralba M."/>
            <person name="Methe B."/>
            <person name="Sutton G.G."/>
            <person name="Strausberg R.L."/>
            <person name="Nelson K.E."/>
        </authorList>
    </citation>
    <scope>NUCLEOTIDE SEQUENCE [LARGE SCALE GENOMIC DNA]</scope>
    <source>
        <strain evidence="3">W1219</strain>
    </source>
</reference>
<keyword evidence="3" id="KW-1185">Reference proteome</keyword>
<evidence type="ECO:0000259" key="1">
    <source>
        <dbReference type="Pfam" id="PF12392"/>
    </source>
</evidence>
<dbReference type="EMBL" id="ADFR01000014">
    <property type="protein sequence ID" value="EFC05437.1"/>
    <property type="molecule type" value="Genomic_DNA"/>
</dbReference>
<dbReference type="GO" id="GO:0016787">
    <property type="term" value="F:hydrolase activity"/>
    <property type="evidence" value="ECO:0007669"/>
    <property type="project" value="UniProtKB-KW"/>
</dbReference>
<dbReference type="PANTHER" id="PTHR30217:SF10">
    <property type="entry name" value="23S RRNA 5-HYDROXYCYTIDINE C2501 SYNTHASE"/>
    <property type="match status" value="1"/>
</dbReference>
<name>D2MPY4_9FIRM</name>
<keyword evidence="2" id="KW-0378">Hydrolase</keyword>
<dbReference type="InterPro" id="IPR020988">
    <property type="entry name" value="Pept_U32_collagenase"/>
</dbReference>
<comment type="caution">
    <text evidence="2">The sequence shown here is derived from an EMBL/GenBank/DDBJ whole genome shotgun (WGS) entry which is preliminary data.</text>
</comment>
<accession>D2MPY4</accession>
<dbReference type="InterPro" id="IPR051454">
    <property type="entry name" value="RNA/ubiquinone_mod_enzymes"/>
</dbReference>
<dbReference type="RefSeq" id="WP_006627447.1">
    <property type="nucleotide sequence ID" value="NZ_ADFR01000014.1"/>
</dbReference>
<sequence length="718" mass="82199">MLDKKVELLAPAGSMDSLMAAIEGGCDAVYLGLSSYSARAFAENFSLDHIAEVIAYCHIREVRVYVTMNTLIYESEFKGIQKAVDILYQADVDGLLIQDLGLYHYVQTVYPDLDLHCSTQMHIHNVAGVRFMKSQGAKRVVVARESSLETIQKMCQEGIEIEAFVYGAVCIAYSGQCLMSSSLKNRSANRGACAQNCRLKYHKDGVCSKDGFYTLSPKDLNAIELVPNLIEAGVASLKIEGRMKNPAYVYTVTKAFREAIDAYYEGRSYRLSKERETELLKLFNRGFSKGHLTHSSVMERMAHDRPNHQGIHLGKVKAVHGHYIEVALQEELKQGDGIRILSQPKDIGFIVNKMENKRGLLINLAKKKEVVQIYCPEGWPKVKDEVRLTSDIRLLEKVSSMIKKHQRRIPISIHLIGKVGHPLRVLIQDQKHEFQLETDMRCQRALKQPLGEERLKEAFLQLTDSAYRLDHFSCTLESIFLPMKEIHQLRRTMLKKLDEIRSIFHKRKGKQAYHIELKDPKYQGERILVQGTMASIPGRYLTDNDYTAVVDESLEGPSFHQNQVLNEMGDLYGERKCCIAGMPLNISNSYAIAYFLSLTGIKAVILSSELSSIQIREAIRHFERRYGFTPFTYQFVFGKRDLMIIKQGFYEKKIRQLNDLQDNRYDLSYTNEQVIVHEPKNFHAQNQYAQGSYLIVNESLDNVNKILEDAYEELYERI</sequence>
<dbReference type="PANTHER" id="PTHR30217">
    <property type="entry name" value="PEPTIDASE U32 FAMILY"/>
    <property type="match status" value="1"/>
</dbReference>